<evidence type="ECO:0000313" key="1">
    <source>
        <dbReference type="EMBL" id="PMD13180.1"/>
    </source>
</evidence>
<accession>A0A2J6PGM9</accession>
<name>A0A2J6PGM9_9HELO</name>
<proteinExistence type="predicted"/>
<dbReference type="STRING" id="1745343.A0A2J6PGM9"/>
<evidence type="ECO:0008006" key="3">
    <source>
        <dbReference type="Google" id="ProtNLM"/>
    </source>
</evidence>
<dbReference type="InterPro" id="IPR051599">
    <property type="entry name" value="Cell_Envelope_Assoc"/>
</dbReference>
<reference evidence="1 2" key="1">
    <citation type="submission" date="2016-05" db="EMBL/GenBank/DDBJ databases">
        <title>A degradative enzymes factory behind the ericoid mycorrhizal symbiosis.</title>
        <authorList>
            <consortium name="DOE Joint Genome Institute"/>
            <person name="Martino E."/>
            <person name="Morin E."/>
            <person name="Grelet G."/>
            <person name="Kuo A."/>
            <person name="Kohler A."/>
            <person name="Daghino S."/>
            <person name="Barry K."/>
            <person name="Choi C."/>
            <person name="Cichocki N."/>
            <person name="Clum A."/>
            <person name="Copeland A."/>
            <person name="Hainaut M."/>
            <person name="Haridas S."/>
            <person name="Labutti K."/>
            <person name="Lindquist E."/>
            <person name="Lipzen A."/>
            <person name="Khouja H.-R."/>
            <person name="Murat C."/>
            <person name="Ohm R."/>
            <person name="Olson A."/>
            <person name="Spatafora J."/>
            <person name="Veneault-Fourrey C."/>
            <person name="Henrissat B."/>
            <person name="Grigoriev I."/>
            <person name="Martin F."/>
            <person name="Perotto S."/>
        </authorList>
    </citation>
    <scope>NUCLEOTIDE SEQUENCE [LARGE SCALE GENOMIC DNA]</scope>
    <source>
        <strain evidence="1 2">UAMH 7357</strain>
    </source>
</reference>
<gene>
    <name evidence="1" type="ORF">NA56DRAFT_651982</name>
</gene>
<dbReference type="Proteomes" id="UP000235672">
    <property type="component" value="Unassembled WGS sequence"/>
</dbReference>
<dbReference type="Gene3D" id="3.40.50.620">
    <property type="entry name" value="HUPs"/>
    <property type="match status" value="1"/>
</dbReference>
<dbReference type="EMBL" id="KZ613535">
    <property type="protein sequence ID" value="PMD13180.1"/>
    <property type="molecule type" value="Genomic_DNA"/>
</dbReference>
<dbReference type="PANTHER" id="PTHR30336:SF20">
    <property type="entry name" value="DUF218 DOMAIN-CONTAINING PROTEIN"/>
    <property type="match status" value="1"/>
</dbReference>
<evidence type="ECO:0000313" key="2">
    <source>
        <dbReference type="Proteomes" id="UP000235672"/>
    </source>
</evidence>
<protein>
    <recommendedName>
        <fullName evidence="3">DUF218 domain-containing protein</fullName>
    </recommendedName>
</protein>
<dbReference type="AlphaFoldDB" id="A0A2J6PGM9"/>
<sequence>MSLTANPDTAADINLIARFLAHEQIRDLSTHPPVDCIVICASTVLYQAGKLFGILEERPDLAKKVVLCGGIGHSTPLIYEAVANSVEYNEIAKDVKGLPEARVLEKILDRYFDLSAITKDGCKILIEMQSTNCGANASLSRKTLEAAGILNPKTYIVIQDPTMALRTVASFKKTYGDLDIPPKFLSCPIFVPEMIAADGEMQYSKTGVPRGELWKPERFFDLIMGEIPRLRDDEAGYGPMGKDFITHVDIPVEVEDAWQRLNKILGNRR</sequence>
<dbReference type="PANTHER" id="PTHR30336">
    <property type="entry name" value="INNER MEMBRANE PROTEIN, PROBABLE PERMEASE"/>
    <property type="match status" value="1"/>
</dbReference>
<keyword evidence="2" id="KW-1185">Reference proteome</keyword>
<dbReference type="OrthoDB" id="17725at2759"/>
<organism evidence="1 2">
    <name type="scientific">Hyaloscypha hepaticicola</name>
    <dbReference type="NCBI Taxonomy" id="2082293"/>
    <lineage>
        <taxon>Eukaryota</taxon>
        <taxon>Fungi</taxon>
        <taxon>Dikarya</taxon>
        <taxon>Ascomycota</taxon>
        <taxon>Pezizomycotina</taxon>
        <taxon>Leotiomycetes</taxon>
        <taxon>Helotiales</taxon>
        <taxon>Hyaloscyphaceae</taxon>
        <taxon>Hyaloscypha</taxon>
    </lineage>
</organism>
<dbReference type="GO" id="GO:0005886">
    <property type="term" value="C:plasma membrane"/>
    <property type="evidence" value="ECO:0007669"/>
    <property type="project" value="TreeGrafter"/>
</dbReference>
<dbReference type="InterPro" id="IPR014729">
    <property type="entry name" value="Rossmann-like_a/b/a_fold"/>
</dbReference>
<dbReference type="Gene3D" id="1.10.3620.10">
    <property type="entry name" value="YdcF like domain"/>
    <property type="match status" value="1"/>
</dbReference>